<dbReference type="Proteomes" id="UP000019384">
    <property type="component" value="Unassembled WGS sequence"/>
</dbReference>
<feature type="compositionally biased region" description="Acidic residues" evidence="6">
    <location>
        <begin position="682"/>
        <end position="694"/>
    </location>
</feature>
<dbReference type="AlphaFoldDB" id="W6MX68"/>
<organism evidence="7 8">
    <name type="scientific">Kuraishia capsulata CBS 1993</name>
    <dbReference type="NCBI Taxonomy" id="1382522"/>
    <lineage>
        <taxon>Eukaryota</taxon>
        <taxon>Fungi</taxon>
        <taxon>Dikarya</taxon>
        <taxon>Ascomycota</taxon>
        <taxon>Saccharomycotina</taxon>
        <taxon>Pichiomycetes</taxon>
        <taxon>Pichiales</taxon>
        <taxon>Pichiaceae</taxon>
        <taxon>Kuraishia</taxon>
    </lineage>
</organism>
<feature type="compositionally biased region" description="Acidic residues" evidence="6">
    <location>
        <begin position="204"/>
        <end position="237"/>
    </location>
</feature>
<keyword evidence="4" id="KW-0804">Transcription</keyword>
<keyword evidence="8" id="KW-1185">Reference proteome</keyword>
<feature type="compositionally biased region" description="Basic and acidic residues" evidence="6">
    <location>
        <begin position="191"/>
        <end position="203"/>
    </location>
</feature>
<evidence type="ECO:0000256" key="2">
    <source>
        <dbReference type="ARBA" id="ARBA00005330"/>
    </source>
</evidence>
<dbReference type="EMBL" id="HG793129">
    <property type="protein sequence ID" value="CDK28365.1"/>
    <property type="molecule type" value="Genomic_DNA"/>
</dbReference>
<dbReference type="RefSeq" id="XP_022460355.1">
    <property type="nucleotide sequence ID" value="XM_022601072.1"/>
</dbReference>
<dbReference type="PANTHER" id="PTHR13556">
    <property type="entry name" value="TRANSCRIPTIONAL ADAPTER 3-RELATED"/>
    <property type="match status" value="1"/>
</dbReference>
<evidence type="ECO:0000256" key="3">
    <source>
        <dbReference type="ARBA" id="ARBA00023015"/>
    </source>
</evidence>
<keyword evidence="3" id="KW-0805">Transcription regulation</keyword>
<dbReference type="GO" id="GO:0005634">
    <property type="term" value="C:nucleus"/>
    <property type="evidence" value="ECO:0007669"/>
    <property type="project" value="UniProtKB-SubCell"/>
</dbReference>
<proteinExistence type="inferred from homology"/>
<evidence type="ECO:0000256" key="1">
    <source>
        <dbReference type="ARBA" id="ARBA00004123"/>
    </source>
</evidence>
<sequence length="717" mass="79164">MPPRAYGRNRNGVKARKNGAAESSGSGSGAGKGKSIPGTPSTMLMQILDELDLTFDSSLGQLQGDSIINAPSDSVLSSIQRTLEKLIARLDITIASDSDVLSAIDELSEPKSKTKAPPSPPQVSRGLPGRRGRQRSRSKAISAEDEKNRSDSEAETKESVDKAVHSASEDEDSRPPKRRKRGETVEAESPSEPKSETELADVKAEEDEDGEEDDEDVENPGEDDDNDNDESVADAENNDSVVSEADAVPKDEARTEVADNFKKEVNVAEVLPDAISVLGLYVEEEPEDPELVDDEFKKRKYGVAVFPHRDLKDMLPGQIPDIDFSKNKPPNQIPFTTFQSYIEPYFRPYTDEDIKLLKTRVNLPSTLPKDYDDRLTPFIIPKMGPFYGDVWAEEDSANSGTGVPKPAGGATAQAMALQNEHSRNLVAPKGSAQDLTDETLETEDISCGPLASRLLSAILQEEDLNDDIKSDPDDEDQGEDSPGWKSTASAPDYSSLEQRLKRELKYIGVYMNVEQTLRAKNGAENGSLKKNGEFQEDWLNGREDDEICVELRKLQRELKTVTKRNQKRKESLIPIVEEQIAWQEYMSILEDLDKQVEQAYRRRITVPLKKAKKRGPGAIAHVAMTRQSEALSAQQQAANSGFRALLDKRAKWIEKIGPLFREQQDMRRMPTESVFGGVDLSGENDDDDLEENGADETIMGNGTGNGGVNDEAIPELQ</sequence>
<reference evidence="7" key="1">
    <citation type="submission" date="2013-12" db="EMBL/GenBank/DDBJ databases">
        <authorList>
            <person name="Genoscope - CEA"/>
        </authorList>
    </citation>
    <scope>NUCLEOTIDE SEQUENCE</scope>
    <source>
        <strain evidence="7">CBS 1993</strain>
    </source>
</reference>
<evidence type="ECO:0000313" key="8">
    <source>
        <dbReference type="Proteomes" id="UP000019384"/>
    </source>
</evidence>
<feature type="region of interest" description="Disordered" evidence="6">
    <location>
        <begin position="1"/>
        <end position="41"/>
    </location>
</feature>
<feature type="region of interest" description="Disordered" evidence="6">
    <location>
        <begin position="466"/>
        <end position="492"/>
    </location>
</feature>
<feature type="compositionally biased region" description="Basic residues" evidence="6">
    <location>
        <begin position="128"/>
        <end position="138"/>
    </location>
</feature>
<dbReference type="Pfam" id="PF10198">
    <property type="entry name" value="Ada3"/>
    <property type="match status" value="1"/>
</dbReference>
<dbReference type="GO" id="GO:0000124">
    <property type="term" value="C:SAGA complex"/>
    <property type="evidence" value="ECO:0007669"/>
    <property type="project" value="EnsemblFungi"/>
</dbReference>
<comment type="subcellular location">
    <subcellularLocation>
        <location evidence="1">Nucleus</location>
    </subcellularLocation>
</comment>
<feature type="compositionally biased region" description="Basic and acidic residues" evidence="6">
    <location>
        <begin position="142"/>
        <end position="168"/>
    </location>
</feature>
<dbReference type="OrthoDB" id="1232at2759"/>
<dbReference type="GO" id="GO:0140671">
    <property type="term" value="C:ADA complex"/>
    <property type="evidence" value="ECO:0007669"/>
    <property type="project" value="EnsemblFungi"/>
</dbReference>
<dbReference type="GO" id="GO:0006357">
    <property type="term" value="P:regulation of transcription by RNA polymerase II"/>
    <property type="evidence" value="ECO:0007669"/>
    <property type="project" value="EnsemblFungi"/>
</dbReference>
<dbReference type="PANTHER" id="PTHR13556:SF2">
    <property type="entry name" value="TRANSCRIPTIONAL ADAPTER 3"/>
    <property type="match status" value="1"/>
</dbReference>
<dbReference type="GeneID" id="34521743"/>
<comment type="similarity">
    <text evidence="2">Belongs to the NGG1 family.</text>
</comment>
<accession>W6MX68</accession>
<dbReference type="GO" id="GO:0003713">
    <property type="term" value="F:transcription coactivator activity"/>
    <property type="evidence" value="ECO:0007669"/>
    <property type="project" value="TreeGrafter"/>
</dbReference>
<feature type="region of interest" description="Disordered" evidence="6">
    <location>
        <begin position="674"/>
        <end position="717"/>
    </location>
</feature>
<keyword evidence="5" id="KW-0539">Nucleus</keyword>
<evidence type="ECO:0000256" key="5">
    <source>
        <dbReference type="ARBA" id="ARBA00023242"/>
    </source>
</evidence>
<dbReference type="GO" id="GO:0046695">
    <property type="term" value="C:SLIK (SAGA-like) complex"/>
    <property type="evidence" value="ECO:0007669"/>
    <property type="project" value="EnsemblFungi"/>
</dbReference>
<feature type="compositionally biased region" description="Basic and acidic residues" evidence="6">
    <location>
        <begin position="247"/>
        <end position="256"/>
    </location>
</feature>
<feature type="region of interest" description="Disordered" evidence="6">
    <location>
        <begin position="105"/>
        <end position="256"/>
    </location>
</feature>
<dbReference type="STRING" id="1382522.W6MX68"/>
<protein>
    <submittedName>
        <fullName evidence="7">Uncharacterized protein</fullName>
    </submittedName>
</protein>
<name>W6MX68_9ASCO</name>
<dbReference type="HOGENOM" id="CLU_016102_1_0_1"/>
<dbReference type="InterPro" id="IPR019340">
    <property type="entry name" value="Histone_AcTrfase_su3"/>
</dbReference>
<dbReference type="GO" id="GO:0004402">
    <property type="term" value="F:histone acetyltransferase activity"/>
    <property type="evidence" value="ECO:0007669"/>
    <property type="project" value="EnsemblFungi"/>
</dbReference>
<evidence type="ECO:0000313" key="7">
    <source>
        <dbReference type="EMBL" id="CDK28365.1"/>
    </source>
</evidence>
<evidence type="ECO:0000256" key="4">
    <source>
        <dbReference type="ARBA" id="ARBA00023163"/>
    </source>
</evidence>
<gene>
    <name evidence="7" type="ORF">KUCA_T00004347001</name>
</gene>
<evidence type="ECO:0000256" key="6">
    <source>
        <dbReference type="SAM" id="MobiDB-lite"/>
    </source>
</evidence>
<reference evidence="7" key="2">
    <citation type="submission" date="2014-02" db="EMBL/GenBank/DDBJ databases">
        <title>Complete DNA sequence of /Kuraishia capsulata/ illustrates novel genomic features among budding yeasts (/Saccharomycotina/).</title>
        <authorList>
            <person name="Morales L."/>
            <person name="Noel B."/>
            <person name="Porcel B."/>
            <person name="Marcet-Houben M."/>
            <person name="Hullo M-F."/>
            <person name="Sacerdot C."/>
            <person name="Tekaia F."/>
            <person name="Leh-Louis V."/>
            <person name="Despons L."/>
            <person name="Khanna V."/>
            <person name="Aury J-M."/>
            <person name="Barbe V."/>
            <person name="Couloux A."/>
            <person name="Labadie K."/>
            <person name="Pelletier E."/>
            <person name="Souciet J-L."/>
            <person name="Boekhout T."/>
            <person name="Gabaldon T."/>
            <person name="Wincker P."/>
            <person name="Dujon B."/>
        </authorList>
    </citation>
    <scope>NUCLEOTIDE SEQUENCE</scope>
    <source>
        <strain evidence="7">CBS 1993</strain>
    </source>
</reference>